<dbReference type="PANTHER" id="PTHR37984:SF5">
    <property type="entry name" value="PROTEIN NYNRIN-LIKE"/>
    <property type="match status" value="1"/>
</dbReference>
<dbReference type="Gene3D" id="3.30.70.270">
    <property type="match status" value="2"/>
</dbReference>
<reference evidence="3" key="1">
    <citation type="submission" date="2021-03" db="EMBL/GenBank/DDBJ databases">
        <authorList>
            <person name="Bekaert M."/>
        </authorList>
    </citation>
    <scope>NUCLEOTIDE SEQUENCE</scope>
</reference>
<feature type="domain" description="Reverse transcriptase" evidence="2">
    <location>
        <begin position="1"/>
        <end position="81"/>
    </location>
</feature>
<dbReference type="Gene3D" id="3.10.20.370">
    <property type="match status" value="1"/>
</dbReference>
<sequence length="247" mass="28374">MPFGLDCASATFERLMERVMAGLQWNICLYLDDIIVVDRNFEEMLTNLRQVFDRLIDAGLKLKPKKCSLFAKSVSFLGHVISEDGGSTDRQKVEVIKQWSEPRYIENFAGIAKCLHKLTEKGREYLWTEECQDAFQTLKSKLLEAPILSHPDFSRPFILDTDASQSAIGAVLSQEIDGKETVIAYGSRTLSKTERKYCVTRKELLAVVHFVKHFRHFLYGRTFVVRTDHSSLQWLMNFKNAEGQLAR</sequence>
<dbReference type="InterPro" id="IPR000477">
    <property type="entry name" value="RT_dom"/>
</dbReference>
<evidence type="ECO:0000259" key="2">
    <source>
        <dbReference type="PROSITE" id="PS50878"/>
    </source>
</evidence>
<dbReference type="Proteomes" id="UP000683360">
    <property type="component" value="Unassembled WGS sequence"/>
</dbReference>
<dbReference type="GO" id="GO:0003824">
    <property type="term" value="F:catalytic activity"/>
    <property type="evidence" value="ECO:0007669"/>
    <property type="project" value="UniProtKB-KW"/>
</dbReference>
<dbReference type="CDD" id="cd01647">
    <property type="entry name" value="RT_LTR"/>
    <property type="match status" value="1"/>
</dbReference>
<dbReference type="AlphaFoldDB" id="A0A8S3V409"/>
<evidence type="ECO:0000313" key="3">
    <source>
        <dbReference type="EMBL" id="CAG2249601.1"/>
    </source>
</evidence>
<protein>
    <submittedName>
        <fullName evidence="3">Retrovirus-related Pol polyprotein from transposon 17.6,Retrovirus-related Pol polyprotein from transposon 297</fullName>
    </submittedName>
</protein>
<dbReference type="InterPro" id="IPR050951">
    <property type="entry name" value="Retrovirus_Pol_polyprotein"/>
</dbReference>
<accession>A0A8S3V409</accession>
<dbReference type="Pfam" id="PF00078">
    <property type="entry name" value="RVT_1"/>
    <property type="match status" value="1"/>
</dbReference>
<dbReference type="EMBL" id="CAJPWZ010002975">
    <property type="protein sequence ID" value="CAG2249601.1"/>
    <property type="molecule type" value="Genomic_DNA"/>
</dbReference>
<dbReference type="FunFam" id="3.30.70.270:FF:000003">
    <property type="entry name" value="Transposon Ty3-G Gag-Pol polyprotein"/>
    <property type="match status" value="1"/>
</dbReference>
<dbReference type="PROSITE" id="PS50878">
    <property type="entry name" value="RT_POL"/>
    <property type="match status" value="1"/>
</dbReference>
<dbReference type="OrthoDB" id="116078at2759"/>
<dbReference type="InterPro" id="IPR043128">
    <property type="entry name" value="Rev_trsase/Diguanyl_cyclase"/>
</dbReference>
<organism evidence="3 4">
    <name type="scientific">Mytilus edulis</name>
    <name type="common">Blue mussel</name>
    <dbReference type="NCBI Taxonomy" id="6550"/>
    <lineage>
        <taxon>Eukaryota</taxon>
        <taxon>Metazoa</taxon>
        <taxon>Spiralia</taxon>
        <taxon>Lophotrochozoa</taxon>
        <taxon>Mollusca</taxon>
        <taxon>Bivalvia</taxon>
        <taxon>Autobranchia</taxon>
        <taxon>Pteriomorphia</taxon>
        <taxon>Mytilida</taxon>
        <taxon>Mytiloidea</taxon>
        <taxon>Mytilidae</taxon>
        <taxon>Mytilinae</taxon>
        <taxon>Mytilus</taxon>
    </lineage>
</organism>
<proteinExistence type="predicted"/>
<dbReference type="FunFam" id="3.10.20.370:FF:000001">
    <property type="entry name" value="Retrovirus-related Pol polyprotein from transposon 17.6-like protein"/>
    <property type="match status" value="1"/>
</dbReference>
<comment type="caution">
    <text evidence="3">The sequence shown here is derived from an EMBL/GenBank/DDBJ whole genome shotgun (WGS) entry which is preliminary data.</text>
</comment>
<dbReference type="InterPro" id="IPR043502">
    <property type="entry name" value="DNA/RNA_pol_sf"/>
</dbReference>
<name>A0A8S3V409_MYTED</name>
<evidence type="ECO:0000256" key="1">
    <source>
        <dbReference type="ARBA" id="ARBA00023268"/>
    </source>
</evidence>
<dbReference type="Pfam" id="PF17919">
    <property type="entry name" value="RT_RNaseH_2"/>
    <property type="match status" value="1"/>
</dbReference>
<dbReference type="SUPFAM" id="SSF56672">
    <property type="entry name" value="DNA/RNA polymerases"/>
    <property type="match status" value="1"/>
</dbReference>
<dbReference type="PANTHER" id="PTHR37984">
    <property type="entry name" value="PROTEIN CBG26694"/>
    <property type="match status" value="1"/>
</dbReference>
<keyword evidence="1" id="KW-0511">Multifunctional enzyme</keyword>
<dbReference type="InterPro" id="IPR041577">
    <property type="entry name" value="RT_RNaseH_2"/>
</dbReference>
<keyword evidence="4" id="KW-1185">Reference proteome</keyword>
<evidence type="ECO:0000313" key="4">
    <source>
        <dbReference type="Proteomes" id="UP000683360"/>
    </source>
</evidence>
<dbReference type="CDD" id="cd09274">
    <property type="entry name" value="RNase_HI_RT_Ty3"/>
    <property type="match status" value="1"/>
</dbReference>
<gene>
    <name evidence="3" type="ORF">MEDL_61353</name>
</gene>